<dbReference type="SMART" id="SM00575">
    <property type="entry name" value="ZnF_PMZ"/>
    <property type="match status" value="1"/>
</dbReference>
<dbReference type="PROSITE" id="PS50966">
    <property type="entry name" value="ZF_SWIM"/>
    <property type="match status" value="1"/>
</dbReference>
<feature type="region of interest" description="Disordered" evidence="5">
    <location>
        <begin position="1"/>
        <end position="20"/>
    </location>
</feature>
<name>A0A9R0VG58_TRITD</name>
<dbReference type="PANTHER" id="PTHR47718">
    <property type="entry name" value="OS01G0519700 PROTEIN"/>
    <property type="match status" value="1"/>
</dbReference>
<evidence type="ECO:0000256" key="1">
    <source>
        <dbReference type="ARBA" id="ARBA00022723"/>
    </source>
</evidence>
<evidence type="ECO:0000256" key="4">
    <source>
        <dbReference type="PROSITE-ProRule" id="PRU00325"/>
    </source>
</evidence>
<dbReference type="Gramene" id="TRITD3Av1G006580.1">
    <property type="protein sequence ID" value="TRITD3Av1G006580.1"/>
    <property type="gene ID" value="TRITD3Av1G006580"/>
</dbReference>
<reference evidence="7 8" key="1">
    <citation type="submission" date="2017-09" db="EMBL/GenBank/DDBJ databases">
        <authorList>
            <consortium name="International Durum Wheat Genome Sequencing Consortium (IDWGSC)"/>
            <person name="Milanesi L."/>
        </authorList>
    </citation>
    <scope>NUCLEOTIDE SEQUENCE [LARGE SCALE GENOMIC DNA]</scope>
    <source>
        <strain evidence="8">cv. Svevo</strain>
    </source>
</reference>
<feature type="region of interest" description="Disordered" evidence="5">
    <location>
        <begin position="354"/>
        <end position="378"/>
    </location>
</feature>
<keyword evidence="2 4" id="KW-0863">Zinc-finger</keyword>
<dbReference type="InterPro" id="IPR018289">
    <property type="entry name" value="MULE_transposase_dom"/>
</dbReference>
<evidence type="ECO:0000313" key="7">
    <source>
        <dbReference type="EMBL" id="VAH55824.1"/>
    </source>
</evidence>
<dbReference type="OMA" id="MVIQASK"/>
<evidence type="ECO:0000313" key="8">
    <source>
        <dbReference type="Proteomes" id="UP000324705"/>
    </source>
</evidence>
<keyword evidence="1" id="KW-0479">Metal-binding</keyword>
<dbReference type="Proteomes" id="UP000324705">
    <property type="component" value="Chromosome 3A"/>
</dbReference>
<feature type="domain" description="SWIM-type" evidence="6">
    <location>
        <begin position="536"/>
        <end position="582"/>
    </location>
</feature>
<dbReference type="GO" id="GO:0008270">
    <property type="term" value="F:zinc ion binding"/>
    <property type="evidence" value="ECO:0007669"/>
    <property type="project" value="UniProtKB-KW"/>
</dbReference>
<dbReference type="InterPro" id="IPR004330">
    <property type="entry name" value="FAR1_DNA_bnd_dom"/>
</dbReference>
<evidence type="ECO:0000256" key="3">
    <source>
        <dbReference type="ARBA" id="ARBA00022833"/>
    </source>
</evidence>
<dbReference type="Pfam" id="PF03101">
    <property type="entry name" value="FAR1"/>
    <property type="match status" value="1"/>
</dbReference>
<dbReference type="EMBL" id="LT934115">
    <property type="protein sequence ID" value="VAH55824.1"/>
    <property type="molecule type" value="Genomic_DNA"/>
</dbReference>
<proteinExistence type="predicted"/>
<dbReference type="AlphaFoldDB" id="A0A9R0VG58"/>
<dbReference type="Pfam" id="PF10551">
    <property type="entry name" value="MULE"/>
    <property type="match status" value="1"/>
</dbReference>
<keyword evidence="8" id="KW-1185">Reference proteome</keyword>
<dbReference type="InterPro" id="IPR007527">
    <property type="entry name" value="Znf_SWIM"/>
</dbReference>
<evidence type="ECO:0000256" key="2">
    <source>
        <dbReference type="ARBA" id="ARBA00022771"/>
    </source>
</evidence>
<organism evidence="7 8">
    <name type="scientific">Triticum turgidum subsp. durum</name>
    <name type="common">Durum wheat</name>
    <name type="synonym">Triticum durum</name>
    <dbReference type="NCBI Taxonomy" id="4567"/>
    <lineage>
        <taxon>Eukaryota</taxon>
        <taxon>Viridiplantae</taxon>
        <taxon>Streptophyta</taxon>
        <taxon>Embryophyta</taxon>
        <taxon>Tracheophyta</taxon>
        <taxon>Spermatophyta</taxon>
        <taxon>Magnoliopsida</taxon>
        <taxon>Liliopsida</taxon>
        <taxon>Poales</taxon>
        <taxon>Poaceae</taxon>
        <taxon>BOP clade</taxon>
        <taxon>Pooideae</taxon>
        <taxon>Triticodae</taxon>
        <taxon>Triticeae</taxon>
        <taxon>Triticinae</taxon>
        <taxon>Triticum</taxon>
    </lineage>
</organism>
<feature type="compositionally biased region" description="Basic residues" evidence="5">
    <location>
        <begin position="692"/>
        <end position="707"/>
    </location>
</feature>
<sequence length="800" mass="92417">MESTNEGDHQDNGSLNTSSAIPSWVPQMGMKFGTVDEAWTFWVTYGGKVGFGSRKRYLNPSKFDRTITSCRFVCRKEGHRGKDKRDKHIKEPRAEIRTGCLARMGLTINREAGNYEVTDLVLEHNHIMQLQETCHFLPSQRKISEIQAFEIEIADDSGIGPKAAYECASRRVGGPSVLGYIRRDHKNHLRTKRQRELMYGEAGSMLKYFQDKVAQNPSFQYAIQLDNEEQITNIFWTDAKMLIDYAHFGDVVTFDTTFGTNKELRPFGVFVGFNQFRQTVIFGACLLYSETYEAFKWLFETFLFAHNQKHPRTIYTDQDVAMGNAVEDVFLMARHGLCTFHIMQNAIKHLSCHKKEEEEAEEEVEGEGEGEEEEEEDEPHILADFSACMYEYRDKETFEEAFDTMRGKIEKQTWLDSIYKVKEKWAECFMMDAFTLGMRSTQLSESLNNDLKNHLKADLDILRFFKHFERAVQVKRDAELNSEYESRELLPRVKMNVPMLIQASKVYSPIIFESFQAEFERSIASFTKKLDVGYEFAITISSEDECKVIGNPFEQTASCSCGQFERIGILCAHAIKVLDLMNIKLLPEHYILKRWTREARCGTIQDRSGRNVVENPMFDIDQRYKSLNRKFMNLATQVAPSEECCTLLESALDSLTKEFLGRMKNVHQSNHMEGCSTQVVHEESNEHLAAARLKKKSPKKKTRKRKLNWIDKQHKNKKKGAPKKGQTEVKRAKKLPKFQQREDGIGPSQSHTIENNEYWSNQNVTGSNCFTDNYIAPSFTDLVTTSRVEDIEALCRDDFF</sequence>
<dbReference type="InterPro" id="IPR006564">
    <property type="entry name" value="Znf_PMZ"/>
</dbReference>
<dbReference type="PANTHER" id="PTHR47718:SF2">
    <property type="entry name" value="PROTEIN FAR1-RELATED SEQUENCE 5-LIKE"/>
    <property type="match status" value="1"/>
</dbReference>
<evidence type="ECO:0000256" key="5">
    <source>
        <dbReference type="SAM" id="MobiDB-lite"/>
    </source>
</evidence>
<accession>A0A9R0VG58</accession>
<evidence type="ECO:0000259" key="6">
    <source>
        <dbReference type="PROSITE" id="PS50966"/>
    </source>
</evidence>
<feature type="compositionally biased region" description="Basic and acidic residues" evidence="5">
    <location>
        <begin position="1"/>
        <end position="11"/>
    </location>
</feature>
<protein>
    <recommendedName>
        <fullName evidence="6">SWIM-type domain-containing protein</fullName>
    </recommendedName>
</protein>
<dbReference type="Pfam" id="PF04434">
    <property type="entry name" value="SWIM"/>
    <property type="match status" value="1"/>
</dbReference>
<feature type="compositionally biased region" description="Acidic residues" evidence="5">
    <location>
        <begin position="358"/>
        <end position="378"/>
    </location>
</feature>
<feature type="region of interest" description="Disordered" evidence="5">
    <location>
        <begin position="691"/>
        <end position="731"/>
    </location>
</feature>
<keyword evidence="3" id="KW-0862">Zinc</keyword>
<gene>
    <name evidence="7" type="ORF">TRITD_3Av1G006580</name>
</gene>